<evidence type="ECO:0000256" key="3">
    <source>
        <dbReference type="PROSITE-ProRule" id="PRU00283"/>
    </source>
</evidence>
<feature type="region of interest" description="Disordered" evidence="5">
    <location>
        <begin position="407"/>
        <end position="440"/>
    </location>
</feature>
<dbReference type="PROSITE" id="PS50067">
    <property type="entry name" value="KINESIN_MOTOR_2"/>
    <property type="match status" value="1"/>
</dbReference>
<evidence type="ECO:0000256" key="4">
    <source>
        <dbReference type="RuleBase" id="RU000394"/>
    </source>
</evidence>
<organism evidence="7 8">
    <name type="scientific">Prorocentrum cordatum</name>
    <dbReference type="NCBI Taxonomy" id="2364126"/>
    <lineage>
        <taxon>Eukaryota</taxon>
        <taxon>Sar</taxon>
        <taxon>Alveolata</taxon>
        <taxon>Dinophyceae</taxon>
        <taxon>Prorocentrales</taxon>
        <taxon>Prorocentraceae</taxon>
        <taxon>Prorocentrum</taxon>
    </lineage>
</organism>
<keyword evidence="1 3" id="KW-0547">Nucleotide-binding</keyword>
<dbReference type="CDD" id="cd00106">
    <property type="entry name" value="KISc"/>
    <property type="match status" value="1"/>
</dbReference>
<dbReference type="InterPro" id="IPR027417">
    <property type="entry name" value="P-loop_NTPase"/>
</dbReference>
<keyword evidence="4" id="KW-0493">Microtubule</keyword>
<dbReference type="PANTHER" id="PTHR24115">
    <property type="entry name" value="KINESIN-RELATED"/>
    <property type="match status" value="1"/>
</dbReference>
<reference evidence="7" key="1">
    <citation type="submission" date="2023-10" db="EMBL/GenBank/DDBJ databases">
        <authorList>
            <person name="Chen Y."/>
            <person name="Shah S."/>
            <person name="Dougan E. K."/>
            <person name="Thang M."/>
            <person name="Chan C."/>
        </authorList>
    </citation>
    <scope>NUCLEOTIDE SEQUENCE [LARGE SCALE GENOMIC DNA]</scope>
</reference>
<evidence type="ECO:0000256" key="2">
    <source>
        <dbReference type="ARBA" id="ARBA00022840"/>
    </source>
</evidence>
<proteinExistence type="inferred from homology"/>
<keyword evidence="3 4" id="KW-0505">Motor protein</keyword>
<name>A0ABN9XRH8_9DINO</name>
<comment type="caution">
    <text evidence="7">The sequence shown here is derived from an EMBL/GenBank/DDBJ whole genome shotgun (WGS) entry which is preliminary data.</text>
</comment>
<feature type="non-terminal residue" evidence="7">
    <location>
        <position position="1"/>
    </location>
</feature>
<evidence type="ECO:0000313" key="8">
    <source>
        <dbReference type="Proteomes" id="UP001189429"/>
    </source>
</evidence>
<dbReference type="Pfam" id="PF00225">
    <property type="entry name" value="Kinesin"/>
    <property type="match status" value="1"/>
</dbReference>
<evidence type="ECO:0000259" key="6">
    <source>
        <dbReference type="PROSITE" id="PS50067"/>
    </source>
</evidence>
<gene>
    <name evidence="7" type="ORF">PCOR1329_LOCUS79074</name>
</gene>
<dbReference type="Gene3D" id="3.40.850.10">
    <property type="entry name" value="Kinesin motor domain"/>
    <property type="match status" value="1"/>
</dbReference>
<dbReference type="EMBL" id="CAUYUJ010021072">
    <property type="protein sequence ID" value="CAK0902471.1"/>
    <property type="molecule type" value="Genomic_DNA"/>
</dbReference>
<dbReference type="InterPro" id="IPR019821">
    <property type="entry name" value="Kinesin_motor_CS"/>
</dbReference>
<keyword evidence="8" id="KW-1185">Reference proteome</keyword>
<dbReference type="InterPro" id="IPR001752">
    <property type="entry name" value="Kinesin_motor_dom"/>
</dbReference>
<dbReference type="Gene3D" id="2.60.200.20">
    <property type="match status" value="1"/>
</dbReference>
<accession>A0ABN9XRH8</accession>
<dbReference type="InterPro" id="IPR008984">
    <property type="entry name" value="SMAD_FHA_dom_sf"/>
</dbReference>
<evidence type="ECO:0000256" key="5">
    <source>
        <dbReference type="SAM" id="MobiDB-lite"/>
    </source>
</evidence>
<dbReference type="Proteomes" id="UP001189429">
    <property type="component" value="Unassembled WGS sequence"/>
</dbReference>
<feature type="domain" description="Kinesin motor" evidence="6">
    <location>
        <begin position="1"/>
        <end position="325"/>
    </location>
</feature>
<dbReference type="SUPFAM" id="SSF49879">
    <property type="entry name" value="SMAD/FHA domain"/>
    <property type="match status" value="1"/>
</dbReference>
<evidence type="ECO:0000313" key="7">
    <source>
        <dbReference type="EMBL" id="CAK0902471.1"/>
    </source>
</evidence>
<dbReference type="SMART" id="SM00129">
    <property type="entry name" value="KISc"/>
    <property type="match status" value="1"/>
</dbReference>
<protein>
    <recommendedName>
        <fullName evidence="4">Kinesin-like protein</fullName>
    </recommendedName>
</protein>
<feature type="compositionally biased region" description="Basic and acidic residues" evidence="5">
    <location>
        <begin position="414"/>
        <end position="429"/>
    </location>
</feature>
<dbReference type="SUPFAM" id="SSF52540">
    <property type="entry name" value="P-loop containing nucleoside triphosphate hydrolases"/>
    <property type="match status" value="1"/>
</dbReference>
<dbReference type="PRINTS" id="PR00380">
    <property type="entry name" value="KINESINHEAVY"/>
</dbReference>
<dbReference type="InterPro" id="IPR036961">
    <property type="entry name" value="Kinesin_motor_dom_sf"/>
</dbReference>
<evidence type="ECO:0000256" key="1">
    <source>
        <dbReference type="ARBA" id="ARBA00022741"/>
    </source>
</evidence>
<sequence length="721" mass="79548">AFDADALSCSTDTIVLKSSGLVDVDAGYNFDQKEFGYDRVFGDSSTQEEVYNAIGEPLVKNAMNAYNGCIFAYGQTGSGKTHSVVGDLTSETGSGIQPRSCKRIFELLSQRKGDNASFEATCLATYMEIYNEKIFDLLSAGNNSKDELNVRLHPTLGPIVPNLMECPIQNYSDTMELFDYGAKRRAVGATQMNEVSSRSHAIFTLQIRTSMRTSAGSTVESQAKIHFVDLAGSERQKKTQATGARLKEGIGINQSLSTLSRVISDLATKGGKALPPFRESKLTLLLKDALMGNSRTALLACIGPAKSNILETISTLEFAARCKLVQTKARRNEESRATVIQKLTAQKEAIQEQLQLEKAKSEDLCRQLQMELEKVEHSERSAEEALAAKRAIEERLRELELEKESMEQAFQEKASQEKASQELEARRAQETSPTRSAASRWRVAGTVAAKMAELEKRRREEVTKLEERERTSQELRAKMEAELQAQRARELECQQQMEDLRALQASWAVDQQEIQSRREEQQRSREEEMQRLGMHLTGLDSRDLASAPRLVNLHPDPALKGCLVYYLPIGDAVIGSDEEKCRVRLTGAGIGPEACVVANADNVSLSVKPMGSHCLLRVNGALVEAAGKSLADGDRLAVGRAVIFKVHIPKDPDPQEKGETDGTLEFDAAMEEVAACAQVDPLWENGLRKAMHLVRSDYGESAANDLLARAKRASEVILKNK</sequence>
<comment type="similarity">
    <text evidence="3 4">Belongs to the TRAFAC class myosin-kinesin ATPase superfamily. Kinesin family.</text>
</comment>
<feature type="binding site" evidence="3">
    <location>
        <begin position="74"/>
        <end position="81"/>
    </location>
    <ligand>
        <name>ATP</name>
        <dbReference type="ChEBI" id="CHEBI:30616"/>
    </ligand>
</feature>
<keyword evidence="2 3" id="KW-0067">ATP-binding</keyword>
<dbReference type="PROSITE" id="PS00411">
    <property type="entry name" value="KINESIN_MOTOR_1"/>
    <property type="match status" value="1"/>
</dbReference>
<dbReference type="InterPro" id="IPR027640">
    <property type="entry name" value="Kinesin-like_fam"/>
</dbReference>